<keyword evidence="1" id="KW-0479">Metal-binding</keyword>
<dbReference type="InterPro" id="IPR010799">
    <property type="entry name" value="MlrC_C"/>
</dbReference>
<feature type="domain" description="Microcystin LR degradation protein MlrC C-terminal" evidence="2">
    <location>
        <begin position="264"/>
        <end position="441"/>
    </location>
</feature>
<keyword evidence="1" id="KW-0378">Hydrolase</keyword>
<keyword evidence="5" id="KW-1185">Reference proteome</keyword>
<evidence type="ECO:0000259" key="2">
    <source>
        <dbReference type="Pfam" id="PF07171"/>
    </source>
</evidence>
<evidence type="ECO:0000313" key="5">
    <source>
        <dbReference type="Proteomes" id="UP000295361"/>
    </source>
</evidence>
<proteinExistence type="inferred from homology"/>
<dbReference type="EMBL" id="SNXS01000005">
    <property type="protein sequence ID" value="TDP63079.1"/>
    <property type="molecule type" value="Genomic_DNA"/>
</dbReference>
<evidence type="ECO:0000259" key="3">
    <source>
        <dbReference type="Pfam" id="PF07364"/>
    </source>
</evidence>
<organism evidence="4 5">
    <name type="scientific">Roseateles toxinivorans</name>
    <dbReference type="NCBI Taxonomy" id="270368"/>
    <lineage>
        <taxon>Bacteria</taxon>
        <taxon>Pseudomonadati</taxon>
        <taxon>Pseudomonadota</taxon>
        <taxon>Betaproteobacteria</taxon>
        <taxon>Burkholderiales</taxon>
        <taxon>Sphaerotilaceae</taxon>
        <taxon>Roseateles</taxon>
    </lineage>
</organism>
<dbReference type="AlphaFoldDB" id="A0A4R6QKJ3"/>
<keyword evidence="1" id="KW-0645">Protease</keyword>
<dbReference type="GO" id="GO:0046872">
    <property type="term" value="F:metal ion binding"/>
    <property type="evidence" value="ECO:0007669"/>
    <property type="project" value="UniProtKB-KW"/>
</dbReference>
<dbReference type="GO" id="GO:0006508">
    <property type="term" value="P:proteolysis"/>
    <property type="evidence" value="ECO:0007669"/>
    <property type="project" value="UniProtKB-KW"/>
</dbReference>
<dbReference type="Pfam" id="PF07171">
    <property type="entry name" value="MlrC_C"/>
    <property type="match status" value="1"/>
</dbReference>
<dbReference type="InterPro" id="IPR015995">
    <property type="entry name" value="MlrC_N"/>
</dbReference>
<comment type="function">
    <text evidence="1">Involved in peptidolytic degradation of cyclic heptapeptide hepatotoxin microcystin (MC).</text>
</comment>
<comment type="caution">
    <text evidence="4">The sequence shown here is derived from an EMBL/GenBank/DDBJ whole genome shotgun (WGS) entry which is preliminary data.</text>
</comment>
<dbReference type="GO" id="GO:0008237">
    <property type="term" value="F:metallopeptidase activity"/>
    <property type="evidence" value="ECO:0007669"/>
    <property type="project" value="UniProtKB-KW"/>
</dbReference>
<dbReference type="InParanoid" id="A0A4R6QKJ3"/>
<dbReference type="Pfam" id="PF07364">
    <property type="entry name" value="DUF1485"/>
    <property type="match status" value="1"/>
</dbReference>
<protein>
    <recommendedName>
        <fullName evidence="1">Microcystinase C</fullName>
        <shortName evidence="1">MlrC</shortName>
    </recommendedName>
</protein>
<accession>A0A4R6QKJ3</accession>
<evidence type="ECO:0000256" key="1">
    <source>
        <dbReference type="PIRNR" id="PIRNR012702"/>
    </source>
</evidence>
<dbReference type="Proteomes" id="UP000295361">
    <property type="component" value="Unassembled WGS sequence"/>
</dbReference>
<gene>
    <name evidence="4" type="ORF">DES47_10579</name>
</gene>
<reference evidence="4 5" key="1">
    <citation type="submission" date="2019-03" db="EMBL/GenBank/DDBJ databases">
        <title>Genomic Encyclopedia of Type Strains, Phase IV (KMG-IV): sequencing the most valuable type-strain genomes for metagenomic binning, comparative biology and taxonomic classification.</title>
        <authorList>
            <person name="Goeker M."/>
        </authorList>
    </citation>
    <scope>NUCLEOTIDE SEQUENCE [LARGE SCALE GENOMIC DNA]</scope>
    <source>
        <strain evidence="4 5">DSM 16998</strain>
    </source>
</reference>
<name>A0A4R6QKJ3_9BURK</name>
<sequence length="461" mass="47801">MLGLQDIDVPLGGFLEAMQGRGHRYLPVIWAAACPSGPVTREAFELIVDAIVEAARSEQPDAVYLDLHGAAVAEHVDDCEGELLVRLRAVLPPQTPLVASLDLHANVSPQMLELADALVSYRTYPHVDMSATGARAAALLQARLSGEPRLALAWRQTPFLIALNAQCTDLALPGQIYGQLDALEQGGVQHLSFATGFPAADIACCGPALWGYGSDAAAVRAAVDRLADAVEAQEADWDFELLGAAEAVHRAMALAATARRPVVIADTQDNPGAGGHCNTTGMLRALLDAGAQGAALGLLHDPAAAAAAHAAGIGAEIELTLGGEPGMAGNEPLYGRFTVQGLGDGRVTLPGRMMNGVQTNLGPCAQLAIGGVKIAVSSGRMQMLDRALYRHVGIAPEAMKILVNKSSVHFRADFAPIAERVLVAQAPGAMPADPATLAWTKLPAGKRLRPGGPAFVPTGAG</sequence>
<dbReference type="PIRSF" id="PIRSF012702">
    <property type="entry name" value="UCP012702"/>
    <property type="match status" value="1"/>
</dbReference>
<comment type="cofactor">
    <cofactor evidence="1">
        <name>Zn(2+)</name>
        <dbReference type="ChEBI" id="CHEBI:29105"/>
    </cofactor>
    <text evidence="1">Binds 1 zinc ion per subunit.</text>
</comment>
<evidence type="ECO:0000313" key="4">
    <source>
        <dbReference type="EMBL" id="TDP63079.1"/>
    </source>
</evidence>
<feature type="domain" description="Microcystin LR degradation protein MlrC N-terminal" evidence="3">
    <location>
        <begin position="6"/>
        <end position="252"/>
    </location>
</feature>
<comment type="similarity">
    <text evidence="1">Belongs to the peptidase M81 family.</text>
</comment>
<dbReference type="InterPro" id="IPR009197">
    <property type="entry name" value="MlrC"/>
</dbReference>
<keyword evidence="1" id="KW-0482">Metalloprotease</keyword>